<dbReference type="VEuPathDB" id="VectorBase:ASIC003568"/>
<keyword evidence="4" id="KW-1185">Reference proteome</keyword>
<gene>
    <name evidence="2" type="ORF">ZHAS_00003568</name>
</gene>
<evidence type="ECO:0000313" key="4">
    <source>
        <dbReference type="Proteomes" id="UP000030765"/>
    </source>
</evidence>
<dbReference type="Proteomes" id="UP000030765">
    <property type="component" value="Unassembled WGS sequence"/>
</dbReference>
<evidence type="ECO:0000256" key="1">
    <source>
        <dbReference type="SAM" id="MobiDB-lite"/>
    </source>
</evidence>
<feature type="compositionally biased region" description="Low complexity" evidence="1">
    <location>
        <begin position="101"/>
        <end position="115"/>
    </location>
</feature>
<dbReference type="EnsemblMetazoa" id="ASIC003568-RA">
    <property type="protein sequence ID" value="ASIC003568-PA"/>
    <property type="gene ID" value="ASIC003568"/>
</dbReference>
<feature type="region of interest" description="Disordered" evidence="1">
    <location>
        <begin position="93"/>
        <end position="115"/>
    </location>
</feature>
<dbReference type="EMBL" id="KE524778">
    <property type="protein sequence ID" value="KFB36402.1"/>
    <property type="molecule type" value="Genomic_DNA"/>
</dbReference>
<name>A0A084VEK8_ANOSI</name>
<reference evidence="3" key="2">
    <citation type="submission" date="2020-05" db="UniProtKB">
        <authorList>
            <consortium name="EnsemblMetazoa"/>
        </authorList>
    </citation>
    <scope>IDENTIFICATION</scope>
</reference>
<sequence>MSDFSPTRYVKPFAMRSELKSRKRLPVLDGSCSMEAMDLEASLTFAHFCVAECVFPVEGKAQQRAEESAEKTQHLMKWISMVSYPPGERLWSRGPVRFRSNNGGNVEQQQGQEGM</sequence>
<organism evidence="2">
    <name type="scientific">Anopheles sinensis</name>
    <name type="common">Mosquito</name>
    <dbReference type="NCBI Taxonomy" id="74873"/>
    <lineage>
        <taxon>Eukaryota</taxon>
        <taxon>Metazoa</taxon>
        <taxon>Ecdysozoa</taxon>
        <taxon>Arthropoda</taxon>
        <taxon>Hexapoda</taxon>
        <taxon>Insecta</taxon>
        <taxon>Pterygota</taxon>
        <taxon>Neoptera</taxon>
        <taxon>Endopterygota</taxon>
        <taxon>Diptera</taxon>
        <taxon>Nematocera</taxon>
        <taxon>Culicoidea</taxon>
        <taxon>Culicidae</taxon>
        <taxon>Anophelinae</taxon>
        <taxon>Anopheles</taxon>
    </lineage>
</organism>
<dbReference type="AlphaFoldDB" id="A0A084VEK8"/>
<dbReference type="EMBL" id="ATLV01012280">
    <property type="status" value="NOT_ANNOTATED_CDS"/>
    <property type="molecule type" value="Genomic_DNA"/>
</dbReference>
<protein>
    <submittedName>
        <fullName evidence="2 3">Uncharacterized protein</fullName>
    </submittedName>
</protein>
<evidence type="ECO:0000313" key="3">
    <source>
        <dbReference type="EnsemblMetazoa" id="ASIC003568-PA"/>
    </source>
</evidence>
<evidence type="ECO:0000313" key="2">
    <source>
        <dbReference type="EMBL" id="KFB36402.1"/>
    </source>
</evidence>
<accession>A0A084VEK8</accession>
<proteinExistence type="predicted"/>
<reference evidence="2 4" key="1">
    <citation type="journal article" date="2014" name="BMC Genomics">
        <title>Genome sequence of Anopheles sinensis provides insight into genetics basis of mosquito competence for malaria parasites.</title>
        <authorList>
            <person name="Zhou D."/>
            <person name="Zhang D."/>
            <person name="Ding G."/>
            <person name="Shi L."/>
            <person name="Hou Q."/>
            <person name="Ye Y."/>
            <person name="Xu Y."/>
            <person name="Zhou H."/>
            <person name="Xiong C."/>
            <person name="Li S."/>
            <person name="Yu J."/>
            <person name="Hong S."/>
            <person name="Yu X."/>
            <person name="Zou P."/>
            <person name="Chen C."/>
            <person name="Chang X."/>
            <person name="Wang W."/>
            <person name="Lv Y."/>
            <person name="Sun Y."/>
            <person name="Ma L."/>
            <person name="Shen B."/>
            <person name="Zhu C."/>
        </authorList>
    </citation>
    <scope>NUCLEOTIDE SEQUENCE [LARGE SCALE GENOMIC DNA]</scope>
</reference>